<sequence length="101" mass="11800">MPRHACIFRIHNRRYHLNLISSPLSVAPILIPTTPISSPLLLPQLPQPKSKSTPPIYPFSYLFFAFFSFLGSNDGTKWTRNCIWCWCWRWRLVSFICLAMS</sequence>
<evidence type="ECO:0000256" key="1">
    <source>
        <dbReference type="SAM" id="Phobius"/>
    </source>
</evidence>
<dbReference type="EMBL" id="JBFXLS010000094">
    <property type="protein sequence ID" value="KAL2817238.1"/>
    <property type="molecule type" value="Genomic_DNA"/>
</dbReference>
<feature type="transmembrane region" description="Helical" evidence="1">
    <location>
        <begin position="20"/>
        <end position="42"/>
    </location>
</feature>
<comment type="caution">
    <text evidence="2">The sequence shown here is derived from an EMBL/GenBank/DDBJ whole genome shotgun (WGS) entry which is preliminary data.</text>
</comment>
<organism evidence="2 3">
    <name type="scientific">Aspergillus cavernicola</name>
    <dbReference type="NCBI Taxonomy" id="176166"/>
    <lineage>
        <taxon>Eukaryota</taxon>
        <taxon>Fungi</taxon>
        <taxon>Dikarya</taxon>
        <taxon>Ascomycota</taxon>
        <taxon>Pezizomycotina</taxon>
        <taxon>Eurotiomycetes</taxon>
        <taxon>Eurotiomycetidae</taxon>
        <taxon>Eurotiales</taxon>
        <taxon>Aspergillaceae</taxon>
        <taxon>Aspergillus</taxon>
        <taxon>Aspergillus subgen. Nidulantes</taxon>
    </lineage>
</organism>
<keyword evidence="1" id="KW-0812">Transmembrane</keyword>
<keyword evidence="3" id="KW-1185">Reference proteome</keyword>
<keyword evidence="1" id="KW-0472">Membrane</keyword>
<evidence type="ECO:0000313" key="2">
    <source>
        <dbReference type="EMBL" id="KAL2817238.1"/>
    </source>
</evidence>
<gene>
    <name evidence="2" type="ORF">BDW59DRAFT_134653</name>
</gene>
<proteinExistence type="predicted"/>
<dbReference type="Proteomes" id="UP001610335">
    <property type="component" value="Unassembled WGS sequence"/>
</dbReference>
<name>A0ABR4HP21_9EURO</name>
<feature type="transmembrane region" description="Helical" evidence="1">
    <location>
        <begin position="54"/>
        <end position="71"/>
    </location>
</feature>
<reference evidence="2 3" key="1">
    <citation type="submission" date="2024-07" db="EMBL/GenBank/DDBJ databases">
        <title>Section-level genome sequencing and comparative genomics of Aspergillus sections Usti and Cavernicolus.</title>
        <authorList>
            <consortium name="Lawrence Berkeley National Laboratory"/>
            <person name="Nybo J.L."/>
            <person name="Vesth T.C."/>
            <person name="Theobald S."/>
            <person name="Frisvad J.C."/>
            <person name="Larsen T.O."/>
            <person name="Kjaerboelling I."/>
            <person name="Rothschild-Mancinelli K."/>
            <person name="Lyhne E.K."/>
            <person name="Kogle M.E."/>
            <person name="Barry K."/>
            <person name="Clum A."/>
            <person name="Na H."/>
            <person name="Ledsgaard L."/>
            <person name="Lin J."/>
            <person name="Lipzen A."/>
            <person name="Kuo A."/>
            <person name="Riley R."/>
            <person name="Mondo S."/>
            <person name="LaButti K."/>
            <person name="Haridas S."/>
            <person name="Pangalinan J."/>
            <person name="Salamov A.A."/>
            <person name="Simmons B.A."/>
            <person name="Magnuson J.K."/>
            <person name="Chen J."/>
            <person name="Drula E."/>
            <person name="Henrissat B."/>
            <person name="Wiebenga A."/>
            <person name="Lubbers R.J."/>
            <person name="Gomes A.C."/>
            <person name="Makela M.R."/>
            <person name="Stajich J."/>
            <person name="Grigoriev I.V."/>
            <person name="Mortensen U.H."/>
            <person name="De vries R.P."/>
            <person name="Baker S.E."/>
            <person name="Andersen M.R."/>
        </authorList>
    </citation>
    <scope>NUCLEOTIDE SEQUENCE [LARGE SCALE GENOMIC DNA]</scope>
    <source>
        <strain evidence="2 3">CBS 600.67</strain>
    </source>
</reference>
<accession>A0ABR4HP21</accession>
<evidence type="ECO:0000313" key="3">
    <source>
        <dbReference type="Proteomes" id="UP001610335"/>
    </source>
</evidence>
<keyword evidence="1" id="KW-1133">Transmembrane helix</keyword>
<protein>
    <submittedName>
        <fullName evidence="2">Uncharacterized protein</fullName>
    </submittedName>
</protein>